<protein>
    <submittedName>
        <fullName evidence="9">Synaptic vesicle glycoprotein 2B</fullName>
    </submittedName>
</protein>
<dbReference type="STRING" id="151549.A0A4C1TZF3"/>
<evidence type="ECO:0000313" key="10">
    <source>
        <dbReference type="Proteomes" id="UP000299102"/>
    </source>
</evidence>
<proteinExistence type="inferred from homology"/>
<dbReference type="Proteomes" id="UP000299102">
    <property type="component" value="Unassembled WGS sequence"/>
</dbReference>
<dbReference type="OrthoDB" id="6133115at2759"/>
<dbReference type="PANTHER" id="PTHR23511">
    <property type="entry name" value="SYNAPTIC VESICLE GLYCOPROTEIN 2"/>
    <property type="match status" value="1"/>
</dbReference>
<keyword evidence="3" id="KW-0813">Transport</keyword>
<dbReference type="InterPro" id="IPR036259">
    <property type="entry name" value="MFS_trans_sf"/>
</dbReference>
<keyword evidence="6 7" id="KW-0472">Membrane</keyword>
<feature type="transmembrane region" description="Helical" evidence="7">
    <location>
        <begin position="401"/>
        <end position="422"/>
    </location>
</feature>
<dbReference type="SUPFAM" id="SSF103473">
    <property type="entry name" value="MFS general substrate transporter"/>
    <property type="match status" value="2"/>
</dbReference>
<dbReference type="EMBL" id="BGZK01000108">
    <property type="protein sequence ID" value="GBP19442.1"/>
    <property type="molecule type" value="Genomic_DNA"/>
</dbReference>
<evidence type="ECO:0000256" key="5">
    <source>
        <dbReference type="ARBA" id="ARBA00022989"/>
    </source>
</evidence>
<feature type="transmembrane region" description="Helical" evidence="7">
    <location>
        <begin position="155"/>
        <end position="176"/>
    </location>
</feature>
<feature type="transmembrane region" description="Helical" evidence="7">
    <location>
        <begin position="498"/>
        <end position="519"/>
    </location>
</feature>
<reference evidence="9 10" key="1">
    <citation type="journal article" date="2019" name="Commun. Biol.">
        <title>The bagworm genome reveals a unique fibroin gene that provides high tensile strength.</title>
        <authorList>
            <person name="Kono N."/>
            <person name="Nakamura H."/>
            <person name="Ohtoshi R."/>
            <person name="Tomita M."/>
            <person name="Numata K."/>
            <person name="Arakawa K."/>
        </authorList>
    </citation>
    <scope>NUCLEOTIDE SEQUENCE [LARGE SCALE GENOMIC DNA]</scope>
</reference>
<evidence type="ECO:0000256" key="3">
    <source>
        <dbReference type="ARBA" id="ARBA00022448"/>
    </source>
</evidence>
<dbReference type="InterPro" id="IPR020846">
    <property type="entry name" value="MFS_dom"/>
</dbReference>
<dbReference type="AlphaFoldDB" id="A0A4C1TZF3"/>
<dbReference type="Pfam" id="PF00083">
    <property type="entry name" value="Sugar_tr"/>
    <property type="match status" value="1"/>
</dbReference>
<gene>
    <name evidence="9" type="primary">Sv2b</name>
    <name evidence="9" type="ORF">EVAR_15790_1</name>
</gene>
<dbReference type="Gene3D" id="1.20.1250.20">
    <property type="entry name" value="MFS general substrate transporter like domains"/>
    <property type="match status" value="2"/>
</dbReference>
<feature type="transmembrane region" description="Helical" evidence="7">
    <location>
        <begin position="50"/>
        <end position="72"/>
    </location>
</feature>
<feature type="domain" description="Major facilitator superfamily (MFS) profile" evidence="8">
    <location>
        <begin position="1"/>
        <end position="542"/>
    </location>
</feature>
<feature type="transmembrane region" description="Helical" evidence="7">
    <location>
        <begin position="26"/>
        <end position="43"/>
    </location>
</feature>
<evidence type="ECO:0000256" key="4">
    <source>
        <dbReference type="ARBA" id="ARBA00022692"/>
    </source>
</evidence>
<evidence type="ECO:0000313" key="9">
    <source>
        <dbReference type="EMBL" id="GBP19442.1"/>
    </source>
</evidence>
<comment type="caution">
    <text evidence="9">The sequence shown here is derived from an EMBL/GenBank/DDBJ whole genome shotgun (WGS) entry which is preliminary data.</text>
</comment>
<feature type="transmembrane region" description="Helical" evidence="7">
    <location>
        <begin position="525"/>
        <end position="545"/>
    </location>
</feature>
<comment type="subcellular location">
    <subcellularLocation>
        <location evidence="1">Membrane</location>
        <topology evidence="1">Multi-pass membrane protein</topology>
    </subcellularLocation>
</comment>
<name>A0A4C1TZF3_EUMVA</name>
<accession>A0A4C1TZF3</accession>
<dbReference type="InterPro" id="IPR011701">
    <property type="entry name" value="MFS"/>
</dbReference>
<keyword evidence="5 7" id="KW-1133">Transmembrane helix</keyword>
<comment type="similarity">
    <text evidence="2">Belongs to the major facilitator superfamily.</text>
</comment>
<organism evidence="9 10">
    <name type="scientific">Eumeta variegata</name>
    <name type="common">Bagworm moth</name>
    <name type="synonym">Eumeta japonica</name>
    <dbReference type="NCBI Taxonomy" id="151549"/>
    <lineage>
        <taxon>Eukaryota</taxon>
        <taxon>Metazoa</taxon>
        <taxon>Ecdysozoa</taxon>
        <taxon>Arthropoda</taxon>
        <taxon>Hexapoda</taxon>
        <taxon>Insecta</taxon>
        <taxon>Pterygota</taxon>
        <taxon>Neoptera</taxon>
        <taxon>Endopterygota</taxon>
        <taxon>Lepidoptera</taxon>
        <taxon>Glossata</taxon>
        <taxon>Ditrysia</taxon>
        <taxon>Tineoidea</taxon>
        <taxon>Psychidae</taxon>
        <taxon>Oiketicinae</taxon>
        <taxon>Eumeta</taxon>
    </lineage>
</organism>
<dbReference type="Pfam" id="PF07690">
    <property type="entry name" value="MFS_1"/>
    <property type="match status" value="1"/>
</dbReference>
<dbReference type="PROSITE" id="PS50850">
    <property type="entry name" value="MFS"/>
    <property type="match status" value="1"/>
</dbReference>
<evidence type="ECO:0000256" key="2">
    <source>
        <dbReference type="ARBA" id="ARBA00008335"/>
    </source>
</evidence>
<evidence type="ECO:0000259" key="8">
    <source>
        <dbReference type="PROSITE" id="PS50850"/>
    </source>
</evidence>
<feature type="transmembrane region" description="Helical" evidence="7">
    <location>
        <begin position="325"/>
        <end position="346"/>
    </location>
</feature>
<evidence type="ECO:0000256" key="7">
    <source>
        <dbReference type="SAM" id="Phobius"/>
    </source>
</evidence>
<feature type="transmembrane region" description="Helical" evidence="7">
    <location>
        <begin position="231"/>
        <end position="250"/>
    </location>
</feature>
<dbReference type="PANTHER" id="PTHR23511:SF36">
    <property type="entry name" value="EG:BACR7A4.13 PROTEIN-RELATED"/>
    <property type="match status" value="1"/>
</dbReference>
<dbReference type="InterPro" id="IPR005828">
    <property type="entry name" value="MFS_sugar_transport-like"/>
</dbReference>
<feature type="transmembrane region" description="Helical" evidence="7">
    <location>
        <begin position="188"/>
        <end position="211"/>
    </location>
</feature>
<feature type="transmembrane region" description="Helical" evidence="7">
    <location>
        <begin position="429"/>
        <end position="447"/>
    </location>
</feature>
<sequence length="650" mass="73416">MDTSYILPIAECDLEMDLARKGGLNAITYFGMLFSSIIAGFLTDTFGRKIFLQCGFGGIFLCTLVAGTGQTYRVLIAAKFFEGVLYIIPTQEASDALLTLLVLRVSMGDGVHLISDGSTIRMLLDDAKKMSQMQIWRDFAWPLKEQASGRRSADVTGLLFCIHSFASSFNAMVAMTSEFCHDGIRDRVMLCQSSFLSLAQIVIACFSWAVLTQDWHLSLWDGFLVLNTWNFYLYICSLWSCTAFVLYTLLPESPKYLISQGKYDQARRILIDIYVENTGKPPETFRAWSLWRNGSKTELSSTDRSLQQKIRSSLENLKPMFRKPLFLYIILVCVLNFFSMLIYNVIRLWFPQLSTIIEHHKAADDQPQGFCYILDAYTADVTNKVSNDTTCVPQKSGDETYINSIILGLVCIVPYLVSGILVNKVGKKALIIVAGCAVSGATFGIPWSSRKPVMVSLFSMDVALTQTAISLIQTFVVEFFPTTVRSLAIGMMMTSGRLGTLVGNLLFPIFLSYGCNLLFFTLTGIMIVVFAIISYFGVKIVLKYISGEIFTKRRLSSRVGDLLAEDIRYYEECSVELFVRVPAADFRHRAARRKYWFKSQLTFDPAIKFTTNSSLKRKADSPEISFYQASRTFYFASRTFWRRIPELEAN</sequence>
<dbReference type="GO" id="GO:0022857">
    <property type="term" value="F:transmembrane transporter activity"/>
    <property type="evidence" value="ECO:0007669"/>
    <property type="project" value="InterPro"/>
</dbReference>
<evidence type="ECO:0000256" key="6">
    <source>
        <dbReference type="ARBA" id="ARBA00023136"/>
    </source>
</evidence>
<keyword evidence="4 7" id="KW-0812">Transmembrane</keyword>
<dbReference type="GO" id="GO:0016020">
    <property type="term" value="C:membrane"/>
    <property type="evidence" value="ECO:0007669"/>
    <property type="project" value="UniProtKB-SubCell"/>
</dbReference>
<keyword evidence="10" id="KW-1185">Reference proteome</keyword>
<evidence type="ECO:0000256" key="1">
    <source>
        <dbReference type="ARBA" id="ARBA00004141"/>
    </source>
</evidence>